<comment type="caution">
    <text evidence="1">The sequence shown here is derived from an EMBL/GenBank/DDBJ whole genome shotgun (WGS) entry which is preliminary data.</text>
</comment>
<dbReference type="EMBL" id="JBFDTY010000003">
    <property type="protein sequence ID" value="MFA2792972.1"/>
    <property type="molecule type" value="Genomic_DNA"/>
</dbReference>
<dbReference type="Proteomes" id="UP001571110">
    <property type="component" value="Unassembled WGS sequence"/>
</dbReference>
<protein>
    <submittedName>
        <fullName evidence="1">Uncharacterized protein</fullName>
    </submittedName>
</protein>
<evidence type="ECO:0000313" key="2">
    <source>
        <dbReference type="Proteomes" id="UP001571110"/>
    </source>
</evidence>
<name>A0ABV4RXY4_9BACI</name>
<gene>
    <name evidence="1" type="ORF">AB1I70_16640</name>
</gene>
<organism evidence="1 2">
    <name type="scientific">Bacillus mobilis</name>
    <dbReference type="NCBI Taxonomy" id="2026190"/>
    <lineage>
        <taxon>Bacteria</taxon>
        <taxon>Bacillati</taxon>
        <taxon>Bacillota</taxon>
        <taxon>Bacilli</taxon>
        <taxon>Bacillales</taxon>
        <taxon>Bacillaceae</taxon>
        <taxon>Bacillus</taxon>
        <taxon>Bacillus cereus group</taxon>
    </lineage>
</organism>
<evidence type="ECO:0000313" key="1">
    <source>
        <dbReference type="EMBL" id="MFA2792972.1"/>
    </source>
</evidence>
<sequence length="43" mass="5119">MKTIDPKERIHLVHKNIEVPSKDTYPIMSVAWDDDIEEYYGLK</sequence>
<dbReference type="RefSeq" id="WP_256679520.1">
    <property type="nucleotide sequence ID" value="NZ_FMBJ01000013.1"/>
</dbReference>
<proteinExistence type="predicted"/>
<reference evidence="1 2" key="1">
    <citation type="submission" date="2024-06" db="EMBL/GenBank/DDBJ databases">
        <title>Genetic profile and toxigenic potential of Bacillus cereus isolates from a Norwegian ice cream production plant,.</title>
        <authorList>
            <person name="Lindback T."/>
            <person name="Llarena A.-K."/>
            <person name="O'Sullivan K."/>
            <person name="Monshaugen M."/>
            <person name="Holmemo C.W."/>
            <person name="Aspholm M."/>
        </authorList>
    </citation>
    <scope>NUCLEOTIDE SEQUENCE [LARGE SCALE GENOMIC DNA]</scope>
    <source>
        <strain evidence="1 2">NVH-YM330</strain>
    </source>
</reference>
<keyword evidence="2" id="KW-1185">Reference proteome</keyword>
<accession>A0ABV4RXY4</accession>